<protein>
    <recommendedName>
        <fullName evidence="1">DUF4042 domain-containing protein</fullName>
    </recommendedName>
</protein>
<keyword evidence="3" id="KW-1185">Reference proteome</keyword>
<name>A0AAF0R9C7_SOLVR</name>
<dbReference type="PANTHER" id="PTHR13366">
    <property type="entry name" value="MALARIA ANTIGEN-RELATED"/>
    <property type="match status" value="1"/>
</dbReference>
<gene>
    <name evidence="2" type="ORF">MTR67_030125</name>
</gene>
<dbReference type="InterPro" id="IPR016024">
    <property type="entry name" value="ARM-type_fold"/>
</dbReference>
<dbReference type="InterPro" id="IPR025283">
    <property type="entry name" value="DUF4042"/>
</dbReference>
<dbReference type="EMBL" id="CP133618">
    <property type="protein sequence ID" value="WMV36740.1"/>
    <property type="molecule type" value="Genomic_DNA"/>
</dbReference>
<dbReference type="InterPro" id="IPR011989">
    <property type="entry name" value="ARM-like"/>
</dbReference>
<dbReference type="Gene3D" id="1.25.10.10">
    <property type="entry name" value="Leucine-rich Repeat Variant"/>
    <property type="match status" value="2"/>
</dbReference>
<accession>A0AAF0R9C7</accession>
<evidence type="ECO:0000313" key="3">
    <source>
        <dbReference type="Proteomes" id="UP001234989"/>
    </source>
</evidence>
<dbReference type="PANTHER" id="PTHR13366:SF0">
    <property type="entry name" value="HEAT REPEAT-CONTAINING PROTEIN 6"/>
    <property type="match status" value="1"/>
</dbReference>
<reference evidence="2" key="1">
    <citation type="submission" date="2023-08" db="EMBL/GenBank/DDBJ databases">
        <title>A de novo genome assembly of Solanum verrucosum Schlechtendal, a Mexican diploid species geographically isolated from the other diploid A-genome species in potato relatives.</title>
        <authorList>
            <person name="Hosaka K."/>
        </authorList>
    </citation>
    <scope>NUCLEOTIDE SEQUENCE</scope>
    <source>
        <tissue evidence="2">Young leaves</tissue>
    </source>
</reference>
<organism evidence="2 3">
    <name type="scientific">Solanum verrucosum</name>
    <dbReference type="NCBI Taxonomy" id="315347"/>
    <lineage>
        <taxon>Eukaryota</taxon>
        <taxon>Viridiplantae</taxon>
        <taxon>Streptophyta</taxon>
        <taxon>Embryophyta</taxon>
        <taxon>Tracheophyta</taxon>
        <taxon>Spermatophyta</taxon>
        <taxon>Magnoliopsida</taxon>
        <taxon>eudicotyledons</taxon>
        <taxon>Gunneridae</taxon>
        <taxon>Pentapetalae</taxon>
        <taxon>asterids</taxon>
        <taxon>lamiids</taxon>
        <taxon>Solanales</taxon>
        <taxon>Solanaceae</taxon>
        <taxon>Solanoideae</taxon>
        <taxon>Solaneae</taxon>
        <taxon>Solanum</taxon>
    </lineage>
</organism>
<feature type="domain" description="DUF4042" evidence="1">
    <location>
        <begin position="269"/>
        <end position="451"/>
    </location>
</feature>
<evidence type="ECO:0000259" key="1">
    <source>
        <dbReference type="Pfam" id="PF13251"/>
    </source>
</evidence>
<sequence>MSSSSWPVLFDSLRSIVETLEKANSADVSVAIAIKQCSETSRCLLAATERTGLLAEHMQLLNFLLRIVSSLQPEASNLSNSRGKKNISGFNSLWEVEIVAFTMIGELYSRYGSSLPVDTWQSTIEILRNILETVASKGLVKEDGATARFYTSLLHCLHLVLTDSKGLLSGHVAGLVVALRNFIHYGLANKSHSMIAITDKKQITSVSTKTDLTESTTSQTGRYMPPHLRNKNLQNFQLKDEKSLMMSSDSENSDSDGSGRSTCNTLYGKTRLAAIICIQDLCLADPKSFTAQWTMLLPSSDVLQPRRYEATLMSCLLFDPFLKARVAASSAIRAMLDAPSSVFLQVAELKESAKCGSFMALSSSLGQILMQLHSGTLYLIKRETHSGLLASLFKILMLLISSTPYSRMPRELLPTVLSSIQVRIEEGFLSRSDQNILLATTINCLSAALSVSPLSIEVKDMLMAEVSAGFISTKSKSGILSTLFRYCEPGVSPSVGFEALQAVRAVAHNYPSVMILCWEKISLLVHGVLTSSSETRSWRDNVGNSNEPIGDKVITASIKVLDECLRAISGFKGTEDLSSDMSLDSPFTSDYVKSKTISSAPSYGPHDCVANSDGAEKLSGSEQWLEAIVRHLPLILQHSSPMVRAASVTCFAGITSTVFFSLPKDKQDFIMSSCVKTAKSDEVPNVRSAACRAIGVIACFPHIFQSAEIFDKFISPAVDNSHDSSVSVRITASWALANICDALRHHVDVHGFEKFSSVSSQSISLLIDCALQLTNDNDKVKANAVRALGNLSRVVRFSSQSFTYDRQADSMVVSSGGKPTKGLSISENLGESRSSCNAYLESSKWLEKMVQAFISCVTTGNVKVQWNVCYSLSNLFSNPTLKLENMIWASSVFSILLLLLRDSSNFKIRIQAAAALAVPATLNVICANERLLSVEVNCRSCLFVFLQAYSLFDFMVLGPSGADYGRSFFSVLQGVQHVVESLSSDEISSPSNLKYRLALEKQLTSTMLHLLGLTSKTDDRHVHEFLMKKSSFFEEWFKLVCMSLEKSPNQFEAEYYSSVNHKKDVIFRAVRSLIEVYEVHDLHAVVQRFHKLSNIL</sequence>
<dbReference type="Proteomes" id="UP001234989">
    <property type="component" value="Chromosome 7"/>
</dbReference>
<dbReference type="InterPro" id="IPR052107">
    <property type="entry name" value="HEAT6"/>
</dbReference>
<dbReference type="SUPFAM" id="SSF48371">
    <property type="entry name" value="ARM repeat"/>
    <property type="match status" value="2"/>
</dbReference>
<dbReference type="Pfam" id="PF13251">
    <property type="entry name" value="DUF4042"/>
    <property type="match status" value="1"/>
</dbReference>
<evidence type="ECO:0000313" key="2">
    <source>
        <dbReference type="EMBL" id="WMV36740.1"/>
    </source>
</evidence>
<proteinExistence type="predicted"/>
<dbReference type="AlphaFoldDB" id="A0AAF0R9C7"/>